<dbReference type="EC" id="3.1.1.103" evidence="4"/>
<dbReference type="SUPFAM" id="SSF56601">
    <property type="entry name" value="beta-lactamase/transpeptidase-like"/>
    <property type="match status" value="1"/>
</dbReference>
<feature type="region of interest" description="Disordered" evidence="1">
    <location>
        <begin position="85"/>
        <end position="107"/>
    </location>
</feature>
<dbReference type="InterPro" id="IPR001466">
    <property type="entry name" value="Beta-lactam-related"/>
</dbReference>
<dbReference type="PANTHER" id="PTHR46825:SF7">
    <property type="entry name" value="D-ALANYL-D-ALANINE CARBOXYPEPTIDASE"/>
    <property type="match status" value="1"/>
</dbReference>
<dbReference type="Gene3D" id="3.40.710.10">
    <property type="entry name" value="DD-peptidase/beta-lactamase superfamily"/>
    <property type="match status" value="1"/>
</dbReference>
<dbReference type="Pfam" id="PF00144">
    <property type="entry name" value="Beta-lactamase"/>
    <property type="match status" value="1"/>
</dbReference>
<dbReference type="PANTHER" id="PTHR46825">
    <property type="entry name" value="D-ALANYL-D-ALANINE-CARBOXYPEPTIDASE/ENDOPEPTIDASE AMPH"/>
    <property type="match status" value="1"/>
</dbReference>
<proteinExistence type="predicted"/>
<dbReference type="GO" id="GO:0016787">
    <property type="term" value="F:hydrolase activity"/>
    <property type="evidence" value="ECO:0007669"/>
    <property type="project" value="UniProtKB-KW"/>
</dbReference>
<dbReference type="EMBL" id="JAVREM010000044">
    <property type="protein sequence ID" value="MDT0321640.1"/>
    <property type="molecule type" value="Genomic_DNA"/>
</dbReference>
<keyword evidence="2" id="KW-0812">Transmembrane</keyword>
<name>A0ABU2LVL0_9ACTN</name>
<protein>
    <submittedName>
        <fullName evidence="4">Serine hydrolase domain-containing protein</fullName>
        <ecNumber evidence="4">3.1.1.103</ecNumber>
    </submittedName>
</protein>
<keyword evidence="5" id="KW-1185">Reference proteome</keyword>
<organism evidence="4 5">
    <name type="scientific">Streptomyces millisiae</name>
    <dbReference type="NCBI Taxonomy" id="3075542"/>
    <lineage>
        <taxon>Bacteria</taxon>
        <taxon>Bacillati</taxon>
        <taxon>Actinomycetota</taxon>
        <taxon>Actinomycetes</taxon>
        <taxon>Kitasatosporales</taxon>
        <taxon>Streptomycetaceae</taxon>
        <taxon>Streptomyces</taxon>
    </lineage>
</organism>
<dbReference type="RefSeq" id="WP_311601871.1">
    <property type="nucleotide sequence ID" value="NZ_JAVREM010000044.1"/>
</dbReference>
<keyword evidence="4" id="KW-0378">Hydrolase</keyword>
<dbReference type="InterPro" id="IPR012338">
    <property type="entry name" value="Beta-lactam/transpept-like"/>
</dbReference>
<accession>A0ABU2LVL0</accession>
<evidence type="ECO:0000313" key="5">
    <source>
        <dbReference type="Proteomes" id="UP001183420"/>
    </source>
</evidence>
<evidence type="ECO:0000256" key="2">
    <source>
        <dbReference type="SAM" id="Phobius"/>
    </source>
</evidence>
<reference evidence="5" key="1">
    <citation type="submission" date="2023-07" db="EMBL/GenBank/DDBJ databases">
        <title>30 novel species of actinomycetes from the DSMZ collection.</title>
        <authorList>
            <person name="Nouioui I."/>
        </authorList>
    </citation>
    <scope>NUCLEOTIDE SEQUENCE [LARGE SCALE GENOMIC DNA]</scope>
    <source>
        <strain evidence="5">DSM 44918</strain>
    </source>
</reference>
<evidence type="ECO:0000256" key="1">
    <source>
        <dbReference type="SAM" id="MobiDB-lite"/>
    </source>
</evidence>
<feature type="transmembrane region" description="Helical" evidence="2">
    <location>
        <begin position="26"/>
        <end position="48"/>
    </location>
</feature>
<comment type="caution">
    <text evidence="4">The sequence shown here is derived from an EMBL/GenBank/DDBJ whole genome shotgun (WGS) entry which is preliminary data.</text>
</comment>
<evidence type="ECO:0000313" key="4">
    <source>
        <dbReference type="EMBL" id="MDT0321640.1"/>
    </source>
</evidence>
<dbReference type="Proteomes" id="UP001183420">
    <property type="component" value="Unassembled WGS sequence"/>
</dbReference>
<keyword evidence="2" id="KW-0472">Membrane</keyword>
<dbReference type="InterPro" id="IPR050491">
    <property type="entry name" value="AmpC-like"/>
</dbReference>
<keyword evidence="2" id="KW-1133">Transmembrane helix</keyword>
<gene>
    <name evidence="4" type="ORF">RNC47_25240</name>
</gene>
<evidence type="ECO:0000259" key="3">
    <source>
        <dbReference type="Pfam" id="PF00144"/>
    </source>
</evidence>
<sequence length="409" mass="43408">MIDDSDDTGTATAAADGRRLRPRRRVAAMAIALGCATLATLVTGPAALASHGGAATPLQHDAAAVHQAGPVGVTAVLETPDGTVTAHSGTADQRTGAPARPQAHVRAGSTTKPFIATVVLQLVGEGELSLEDTVEEWLPGVVTGDEIDGSRITVRQLLQHTSGLPDYLGRPDVLPAFHSAAGFHENQLRHYTDEELVAGALRSSAEFAPGADWSYSNTNYILAGMIIERVTGRSWEREVQDRVIEPLNLTGTELRGDDPTLPPPFLRGYHTFPEDGRRADTTVFNTTGASASGALISTPRDIDRFLSALIGGELLRPAELAEMQRVRDLPGRTDVSYGLGLFRRELTCGGFFWGHGGTALGYNNENGVTADGSRAVTVATNSFDMVDEATQDRTDDAMLTLVDNALCAR</sequence>
<feature type="domain" description="Beta-lactamase-related" evidence="3">
    <location>
        <begin position="72"/>
        <end position="393"/>
    </location>
</feature>